<dbReference type="OrthoDB" id="9808559at2"/>
<gene>
    <name evidence="1" type="ORF">GGR05_004310</name>
</gene>
<organism evidence="1 2">
    <name type="scientific">Aureimonas phyllosphaerae</name>
    <dbReference type="NCBI Taxonomy" id="1166078"/>
    <lineage>
        <taxon>Bacteria</taxon>
        <taxon>Pseudomonadati</taxon>
        <taxon>Pseudomonadota</taxon>
        <taxon>Alphaproteobacteria</taxon>
        <taxon>Hyphomicrobiales</taxon>
        <taxon>Aurantimonadaceae</taxon>
        <taxon>Aureimonas</taxon>
    </lineage>
</organism>
<comment type="caution">
    <text evidence="1">The sequence shown here is derived from an EMBL/GenBank/DDBJ whole genome shotgun (WGS) entry which is preliminary data.</text>
</comment>
<reference evidence="1 2" key="1">
    <citation type="submission" date="2020-08" db="EMBL/GenBank/DDBJ databases">
        <title>Genomic Encyclopedia of Type Strains, Phase IV (KMG-IV): sequencing the most valuable type-strain genomes for metagenomic binning, comparative biology and taxonomic classification.</title>
        <authorList>
            <person name="Goeker M."/>
        </authorList>
    </citation>
    <scope>NUCLEOTIDE SEQUENCE [LARGE SCALE GENOMIC DNA]</scope>
    <source>
        <strain evidence="1 2">DSM 25024</strain>
    </source>
</reference>
<dbReference type="RefSeq" id="WP_139224737.1">
    <property type="nucleotide sequence ID" value="NZ_FOOA01000029.1"/>
</dbReference>
<keyword evidence="2" id="KW-1185">Reference proteome</keyword>
<dbReference type="EMBL" id="JACIDO010000018">
    <property type="protein sequence ID" value="MBB3938139.1"/>
    <property type="molecule type" value="Genomic_DNA"/>
</dbReference>
<protein>
    <recommendedName>
        <fullName evidence="3">ClpX C4-type zinc finger</fullName>
    </recommendedName>
</protein>
<sequence>MIRVEHGTDAHVAKCDVCLDHSPTVAVIPLVGGYEVDICEQCLRFAHGKLRANAELNDCGGP</sequence>
<evidence type="ECO:0000313" key="1">
    <source>
        <dbReference type="EMBL" id="MBB3938139.1"/>
    </source>
</evidence>
<dbReference type="AlphaFoldDB" id="A0A7W6BXZ4"/>
<proteinExistence type="predicted"/>
<dbReference type="Proteomes" id="UP000531216">
    <property type="component" value="Unassembled WGS sequence"/>
</dbReference>
<name>A0A7W6BXZ4_9HYPH</name>
<evidence type="ECO:0008006" key="3">
    <source>
        <dbReference type="Google" id="ProtNLM"/>
    </source>
</evidence>
<accession>A0A7W6BXZ4</accession>
<evidence type="ECO:0000313" key="2">
    <source>
        <dbReference type="Proteomes" id="UP000531216"/>
    </source>
</evidence>